<name>A0A0T6B6M6_9SCAR</name>
<keyword evidence="2" id="KW-1185">Reference proteome</keyword>
<protein>
    <submittedName>
        <fullName evidence="1">Uncharacterized protein</fullName>
    </submittedName>
</protein>
<dbReference type="Proteomes" id="UP000051574">
    <property type="component" value="Unassembled WGS sequence"/>
</dbReference>
<dbReference type="EMBL" id="LJIG01009476">
    <property type="protein sequence ID" value="KRT83004.1"/>
    <property type="molecule type" value="Genomic_DNA"/>
</dbReference>
<dbReference type="InterPro" id="IPR010994">
    <property type="entry name" value="RuvA_2-like"/>
</dbReference>
<reference evidence="1 2" key="1">
    <citation type="submission" date="2015-09" db="EMBL/GenBank/DDBJ databases">
        <title>Draft genome of the scarab beetle Oryctes borbonicus.</title>
        <authorList>
            <person name="Meyer J.M."/>
            <person name="Markov G.V."/>
            <person name="Baskaran P."/>
            <person name="Herrmann M."/>
            <person name="Sommer R.J."/>
            <person name="Roedelsperger C."/>
        </authorList>
    </citation>
    <scope>NUCLEOTIDE SEQUENCE [LARGE SCALE GENOMIC DNA]</scope>
    <source>
        <strain evidence="1">OB123</strain>
        <tissue evidence="1">Whole animal</tissue>
    </source>
</reference>
<dbReference type="GO" id="GO:0042645">
    <property type="term" value="C:mitochondrial nucleoid"/>
    <property type="evidence" value="ECO:0007669"/>
    <property type="project" value="TreeGrafter"/>
</dbReference>
<dbReference type="PANTHER" id="PTHR21053">
    <property type="entry name" value="TRANSCRIPTION ELONGATION FACTOR, MITOCHONDRIAL"/>
    <property type="match status" value="1"/>
</dbReference>
<proteinExistence type="predicted"/>
<dbReference type="GO" id="GO:0006392">
    <property type="term" value="P:transcription elongation by mitochondrial RNA polymerase"/>
    <property type="evidence" value="ECO:0007669"/>
    <property type="project" value="InterPro"/>
</dbReference>
<dbReference type="PANTHER" id="PTHR21053:SF2">
    <property type="entry name" value="TRANSCRIPTION ELONGATION FACTOR, MITOCHONDRIAL"/>
    <property type="match status" value="1"/>
</dbReference>
<organism evidence="1 2">
    <name type="scientific">Oryctes borbonicus</name>
    <dbReference type="NCBI Taxonomy" id="1629725"/>
    <lineage>
        <taxon>Eukaryota</taxon>
        <taxon>Metazoa</taxon>
        <taxon>Ecdysozoa</taxon>
        <taxon>Arthropoda</taxon>
        <taxon>Hexapoda</taxon>
        <taxon>Insecta</taxon>
        <taxon>Pterygota</taxon>
        <taxon>Neoptera</taxon>
        <taxon>Endopterygota</taxon>
        <taxon>Coleoptera</taxon>
        <taxon>Polyphaga</taxon>
        <taxon>Scarabaeiformia</taxon>
        <taxon>Scarabaeidae</taxon>
        <taxon>Dynastinae</taxon>
        <taxon>Oryctes</taxon>
    </lineage>
</organism>
<evidence type="ECO:0000313" key="2">
    <source>
        <dbReference type="Proteomes" id="UP000051574"/>
    </source>
</evidence>
<sequence>MFISKGMSFAITKISRFCSSNVALGNTFEEKFTATEREKILDILNSSNADELSKFKVTRNRLKNLVNWKNKKGAFSTLSEVLEVDGLGINILDRLCQSILSEDVIDSDKQTRLAINKLRKTNLVPNLHIADLNGLTCAVGLHIESAGISWAKLEKANNKLVTWNYNDFSALPKKVLPTDAFQFAVKIMNSIPPADIYILESKQISGPNKNPTYSPQQLELTSMLIALLNTSPKHTLEHRGPTTDHYPNKIYYLKNRLPARLFGALIG</sequence>
<dbReference type="AlphaFoldDB" id="A0A0T6B6M6"/>
<dbReference type="Gene3D" id="1.10.150.280">
    <property type="entry name" value="AF1531-like domain"/>
    <property type="match status" value="1"/>
</dbReference>
<dbReference type="InterPro" id="IPR039150">
    <property type="entry name" value="TEFM"/>
</dbReference>
<feature type="non-terminal residue" evidence="1">
    <location>
        <position position="267"/>
    </location>
</feature>
<dbReference type="SUPFAM" id="SSF47781">
    <property type="entry name" value="RuvA domain 2-like"/>
    <property type="match status" value="1"/>
</dbReference>
<comment type="caution">
    <text evidence="1">The sequence shown here is derived from an EMBL/GenBank/DDBJ whole genome shotgun (WGS) entry which is preliminary data.</text>
</comment>
<evidence type="ECO:0000313" key="1">
    <source>
        <dbReference type="EMBL" id="KRT83004.1"/>
    </source>
</evidence>
<dbReference type="OrthoDB" id="5949570at2759"/>
<accession>A0A0T6B6M6</accession>
<dbReference type="GO" id="GO:0030337">
    <property type="term" value="F:DNA polymerase processivity factor activity"/>
    <property type="evidence" value="ECO:0007669"/>
    <property type="project" value="TreeGrafter"/>
</dbReference>
<gene>
    <name evidence="1" type="ORF">AMK59_3023</name>
</gene>